<dbReference type="EMBL" id="JACJHZ010000068">
    <property type="protein sequence ID" value="MBA9024562.1"/>
    <property type="molecule type" value="Genomic_DNA"/>
</dbReference>
<reference evidence="2 3" key="1">
    <citation type="submission" date="2020-08" db="EMBL/GenBank/DDBJ databases">
        <title>Genomic Encyclopedia of Type Strains, Phase IV (KMG-IV): sequencing the most valuable type-strain genomes for metagenomic binning, comparative biology and taxonomic classification.</title>
        <authorList>
            <person name="Goeker M."/>
        </authorList>
    </citation>
    <scope>NUCLEOTIDE SEQUENCE [LARGE SCALE GENOMIC DNA]</scope>
    <source>
        <strain evidence="2 3">DSM 17455</strain>
    </source>
</reference>
<keyword evidence="2" id="KW-0378">Hydrolase</keyword>
<evidence type="ECO:0000313" key="2">
    <source>
        <dbReference type="EMBL" id="MBA9024562.1"/>
    </source>
</evidence>
<dbReference type="SUPFAM" id="SSF50199">
    <property type="entry name" value="Staphylococcal nuclease"/>
    <property type="match status" value="1"/>
</dbReference>
<dbReference type="InterPro" id="IPR016071">
    <property type="entry name" value="Staphylococal_nuclease_OB-fold"/>
</dbReference>
<organism evidence="2 3">
    <name type="scientific">Aminobacter ciceronei</name>
    <dbReference type="NCBI Taxonomy" id="150723"/>
    <lineage>
        <taxon>Bacteria</taxon>
        <taxon>Pseudomonadati</taxon>
        <taxon>Pseudomonadota</taxon>
        <taxon>Alphaproteobacteria</taxon>
        <taxon>Hyphomicrobiales</taxon>
        <taxon>Phyllobacteriaceae</taxon>
        <taxon>Aminobacter</taxon>
    </lineage>
</organism>
<keyword evidence="2" id="KW-0540">Nuclease</keyword>
<evidence type="ECO:0000259" key="1">
    <source>
        <dbReference type="PROSITE" id="PS50830"/>
    </source>
</evidence>
<dbReference type="Proteomes" id="UP000587524">
    <property type="component" value="Unassembled WGS sequence"/>
</dbReference>
<evidence type="ECO:0000313" key="3">
    <source>
        <dbReference type="Proteomes" id="UP000587524"/>
    </source>
</evidence>
<dbReference type="GO" id="GO:0004519">
    <property type="term" value="F:endonuclease activity"/>
    <property type="evidence" value="ECO:0007669"/>
    <property type="project" value="UniProtKB-KW"/>
</dbReference>
<comment type="caution">
    <text evidence="2">The sequence shown here is derived from an EMBL/GenBank/DDBJ whole genome shotgun (WGS) entry which is preliminary data.</text>
</comment>
<accession>A0ABR6CHM8</accession>
<dbReference type="Pfam" id="PF00565">
    <property type="entry name" value="SNase"/>
    <property type="match status" value="1"/>
</dbReference>
<protein>
    <submittedName>
        <fullName evidence="2">Endonuclease YncB(Thermonuclease family)</fullName>
    </submittedName>
</protein>
<name>A0ABR6CHM8_9HYPH</name>
<dbReference type="RefSeq" id="WP_246341088.1">
    <property type="nucleotide sequence ID" value="NZ_JACJHY010000068.1"/>
</dbReference>
<keyword evidence="2" id="KW-0255">Endonuclease</keyword>
<dbReference type="Gene3D" id="2.40.50.90">
    <property type="match status" value="1"/>
</dbReference>
<proteinExistence type="predicted"/>
<feature type="domain" description="TNase-like" evidence="1">
    <location>
        <begin position="31"/>
        <end position="133"/>
    </location>
</feature>
<sequence>MDSNPLKVISVLVCVGLASPVEAKRRDNFAGPVSARVVEVIDGDTLLAEAEIWPGQTLRVNIRIRGIDAPEMKSRCVDERTAALAARAALARLVAEGPISLSNIGGAKYYGRVLADVSTGDGEGVAKAMLEDGWCALMAAASGTAGVGDPIWHRLCVPK</sequence>
<keyword evidence="3" id="KW-1185">Reference proteome</keyword>
<gene>
    <name evidence="2" type="ORF">HNQ97_006602</name>
</gene>
<dbReference type="PROSITE" id="PS50830">
    <property type="entry name" value="TNASE_3"/>
    <property type="match status" value="1"/>
</dbReference>
<dbReference type="InterPro" id="IPR035437">
    <property type="entry name" value="SNase_OB-fold_sf"/>
</dbReference>